<accession>A0A370B9J8</accession>
<comment type="caution">
    <text evidence="2">The sequence shown here is derived from an EMBL/GenBank/DDBJ whole genome shotgun (WGS) entry which is preliminary data.</text>
</comment>
<evidence type="ECO:0000313" key="3">
    <source>
        <dbReference type="Proteomes" id="UP000253741"/>
    </source>
</evidence>
<dbReference type="EMBL" id="QQNA01000056">
    <property type="protein sequence ID" value="RDG38478.1"/>
    <property type="molecule type" value="Genomic_DNA"/>
</dbReference>
<keyword evidence="3" id="KW-1185">Reference proteome</keyword>
<dbReference type="AlphaFoldDB" id="A0A370B9J8"/>
<evidence type="ECO:0000256" key="1">
    <source>
        <dbReference type="SAM" id="MobiDB-lite"/>
    </source>
</evidence>
<name>A0A370B9J8_9ACTN</name>
<feature type="region of interest" description="Disordered" evidence="1">
    <location>
        <begin position="1"/>
        <end position="41"/>
    </location>
</feature>
<dbReference type="OrthoDB" id="5193571at2"/>
<dbReference type="Proteomes" id="UP000253741">
    <property type="component" value="Unassembled WGS sequence"/>
</dbReference>
<evidence type="ECO:0000313" key="2">
    <source>
        <dbReference type="EMBL" id="RDG38478.1"/>
    </source>
</evidence>
<sequence>MPIRSAWLLNRSDDDGTGTGTGQSRTDTRLAPLGAMTPTGRLTTRGGVLPGSPDGKYVLSGLYVYGQSAGMTATVASGRAVIHSSEAAGSYPVAVTEYTQLLVDDGDPANPRLDLVVLRVYDEAQDAGGRTEAALEIVRGTPAATPAAPAIPAASLALATIRVPAGASAGSGGIDWSSAVADLRRTTVAVGGILPEEWARDIPGAYPGQYRDTGAEGLQRWDGAAWQPYPALPRWRDWTPVWTTSTGLATPSFGNAALRCRYVQLGTVVHGSFDIVFGTTTRFGGGTSADNWRLSLPVTAASLSQAVGFAGLQASTRERVTARLRTTTTRTLELEISSGSVDTTPVLNSGLADAITPWTWGSGMRISGTFTYEAEVAL</sequence>
<dbReference type="RefSeq" id="WP_114623221.1">
    <property type="nucleotide sequence ID" value="NZ_QQNA01000056.1"/>
</dbReference>
<reference evidence="2 3" key="1">
    <citation type="submission" date="2018-07" db="EMBL/GenBank/DDBJ databases">
        <title>Streptomyces species from bats.</title>
        <authorList>
            <person name="Dunlap C."/>
        </authorList>
    </citation>
    <scope>NUCLEOTIDE SEQUENCE [LARGE SCALE GENOMIC DNA]</scope>
    <source>
        <strain evidence="2 3">AC230</strain>
    </source>
</reference>
<proteinExistence type="predicted"/>
<organism evidence="2 3">
    <name type="scientific">Streptomyces corynorhini</name>
    <dbReference type="NCBI Taxonomy" id="2282652"/>
    <lineage>
        <taxon>Bacteria</taxon>
        <taxon>Bacillati</taxon>
        <taxon>Actinomycetota</taxon>
        <taxon>Actinomycetes</taxon>
        <taxon>Kitasatosporales</taxon>
        <taxon>Streptomycetaceae</taxon>
        <taxon>Streptomyces</taxon>
    </lineage>
</organism>
<gene>
    <name evidence="2" type="ORF">DVH02_08970</name>
</gene>
<protein>
    <submittedName>
        <fullName evidence="2">Uncharacterized protein</fullName>
    </submittedName>
</protein>